<gene>
    <name evidence="7" type="ORF">SI7747_13016301</name>
</gene>
<name>A0A7I8JIB2_SPIIN</name>
<dbReference type="GO" id="GO:0005634">
    <property type="term" value="C:nucleus"/>
    <property type="evidence" value="ECO:0007669"/>
    <property type="project" value="UniProtKB-SubCell"/>
</dbReference>
<comment type="subcellular location">
    <subcellularLocation>
        <location evidence="1">Nucleus</location>
    </subcellularLocation>
</comment>
<evidence type="ECO:0000256" key="5">
    <source>
        <dbReference type="ARBA" id="ARBA00093456"/>
    </source>
</evidence>
<dbReference type="EMBL" id="LR743600">
    <property type="protein sequence ID" value="CAA2630655.1"/>
    <property type="molecule type" value="Genomic_DNA"/>
</dbReference>
<dbReference type="GO" id="GO:0007129">
    <property type="term" value="P:homologous chromosome pairing at meiosis"/>
    <property type="evidence" value="ECO:0007669"/>
    <property type="project" value="TreeGrafter"/>
</dbReference>
<dbReference type="PANTHER" id="PTHR32086:SF0">
    <property type="entry name" value="FANCONI ANEMIA GROUP D2 PROTEIN"/>
    <property type="match status" value="1"/>
</dbReference>
<protein>
    <submittedName>
        <fullName evidence="7">Uncharacterized protein</fullName>
    </submittedName>
</protein>
<reference evidence="7 8" key="1">
    <citation type="submission" date="2019-12" db="EMBL/GenBank/DDBJ databases">
        <authorList>
            <person name="Scholz U."/>
            <person name="Mascher M."/>
            <person name="Fiebig A."/>
        </authorList>
    </citation>
    <scope>NUCLEOTIDE SEQUENCE</scope>
</reference>
<dbReference type="PANTHER" id="PTHR32086">
    <property type="entry name" value="FANCONI ANEMIA GROUP D2 PROTEIN"/>
    <property type="match status" value="1"/>
</dbReference>
<keyword evidence="3" id="KW-0832">Ubl conjugation</keyword>
<dbReference type="Pfam" id="PF14631">
    <property type="entry name" value="FancD2"/>
    <property type="match status" value="3"/>
</dbReference>
<comment type="similarity">
    <text evidence="5">Belongs to the Fanconi anemia protein FANCD2 family.</text>
</comment>
<dbReference type="GO" id="GO:0036297">
    <property type="term" value="P:interstrand cross-link repair"/>
    <property type="evidence" value="ECO:0007669"/>
    <property type="project" value="TreeGrafter"/>
</dbReference>
<evidence type="ECO:0000256" key="2">
    <source>
        <dbReference type="ARBA" id="ARBA00022499"/>
    </source>
</evidence>
<dbReference type="GO" id="GO:0000793">
    <property type="term" value="C:condensed chromosome"/>
    <property type="evidence" value="ECO:0007669"/>
    <property type="project" value="TreeGrafter"/>
</dbReference>
<proteinExistence type="inferred from homology"/>
<dbReference type="Proteomes" id="UP001189122">
    <property type="component" value="Unassembled WGS sequence"/>
</dbReference>
<feature type="compositionally biased region" description="Acidic residues" evidence="6">
    <location>
        <begin position="805"/>
        <end position="829"/>
    </location>
</feature>
<dbReference type="EMBL" id="CACRZD030000013">
    <property type="protein sequence ID" value="CAA6669898.1"/>
    <property type="molecule type" value="Genomic_DNA"/>
</dbReference>
<dbReference type="InterPro" id="IPR029448">
    <property type="entry name" value="FANCD2"/>
</dbReference>
<evidence type="ECO:0000313" key="8">
    <source>
        <dbReference type="Proteomes" id="UP001189122"/>
    </source>
</evidence>
<evidence type="ECO:0000256" key="3">
    <source>
        <dbReference type="ARBA" id="ARBA00022843"/>
    </source>
</evidence>
<organism evidence="7">
    <name type="scientific">Spirodela intermedia</name>
    <name type="common">Intermediate duckweed</name>
    <dbReference type="NCBI Taxonomy" id="51605"/>
    <lineage>
        <taxon>Eukaryota</taxon>
        <taxon>Viridiplantae</taxon>
        <taxon>Streptophyta</taxon>
        <taxon>Embryophyta</taxon>
        <taxon>Tracheophyta</taxon>
        <taxon>Spermatophyta</taxon>
        <taxon>Magnoliopsida</taxon>
        <taxon>Liliopsida</taxon>
        <taxon>Araceae</taxon>
        <taxon>Lemnoideae</taxon>
        <taxon>Spirodela</taxon>
    </lineage>
</organism>
<keyword evidence="2" id="KW-1017">Isopeptide bond</keyword>
<dbReference type="AlphaFoldDB" id="A0A7I8JIB2"/>
<dbReference type="GO" id="GO:0070182">
    <property type="term" value="F:DNA polymerase binding"/>
    <property type="evidence" value="ECO:0007669"/>
    <property type="project" value="TreeGrafter"/>
</dbReference>
<dbReference type="GO" id="GO:0031573">
    <property type="term" value="P:mitotic intra-S DNA damage checkpoint signaling"/>
    <property type="evidence" value="ECO:0007669"/>
    <property type="project" value="TreeGrafter"/>
</dbReference>
<evidence type="ECO:0000256" key="4">
    <source>
        <dbReference type="ARBA" id="ARBA00023242"/>
    </source>
</evidence>
<accession>A0A7I8JIB2</accession>
<dbReference type="GO" id="GO:1990918">
    <property type="term" value="P:double-strand break repair involved in meiotic recombination"/>
    <property type="evidence" value="ECO:0007669"/>
    <property type="project" value="TreeGrafter"/>
</dbReference>
<evidence type="ECO:0000256" key="1">
    <source>
        <dbReference type="ARBA" id="ARBA00004123"/>
    </source>
</evidence>
<sequence length="844" mass="93286">MFSVLADAGCTLCASGPPLLPTDTHKFRRRLECRFALLEGAPEQENPIIGQFLSGFSSYVSRSQNLHRILIPAAQEGLCGTTGSLPKAESLARVLLLVAPLQPRLQHLLLEKLPEHFDTVTVDGQSSLSSSALEDDIARLIVNQFRWLDFVLDPEGLSEKLMEVLSISPSPLKREIIGSLPEIIGDCGNCGALVEALERMLQEDSELVVPVLDAFSNINFACSQLDRTVDAEHLPDLLRFLLISADKGNQLRFFSVPEPFASRHKKLKGKSIVLCDAIFKELKCLNQPQHYKAIDVWLLVLIHVNGGSFQKSVEKILKKKIVDGCIQESLFDQCIQGQKNLVKVLSSLVTHVGSGVNFEVGSALDAMGLLTSKYSLELIPISSHVNGILDYLEGFNDDNLRKVYEVFCQLSFSHHINADSPGASIQRELVILVRKQLGNPDIRYKKMGIIGTSKIVSILGAMSASVSKWREALEFLRVSFDSCKLEPSALILLYDELGALVQCAKLKPAIMEWMGIHLGDFESVFVTDLERGQLLSTGLYVGLEEKLEWLSSNCTLVLDAAFLTQLSCSSCGSLSSFIFILGLWKFCSKKCGPQGIPMVTILGLHLFSKEETAPGFPTICPATFVVWYRTLHEENIAVLENLTKGIIFPKNRKEIPPENAKDVFWKLQQSVDVVVSLVHMCKIHDKVSVHALAVKYGGKFVDIFLKSFEFLEAHFQLYKDIVIQMVKELQKATRTIQILCSEAKRGAKRTMVTSRVPAAKRSMERFLFRVKAMLHNTSNGCSFWMGNLKHKGLLGQVVSSQLCVNEDEDGDEGGDGDGEAAPELLEADAGDSVAEGSEQGEETE</sequence>
<keyword evidence="8" id="KW-1185">Reference proteome</keyword>
<keyword evidence="4" id="KW-0539">Nucleus</keyword>
<evidence type="ECO:0000256" key="6">
    <source>
        <dbReference type="SAM" id="MobiDB-lite"/>
    </source>
</evidence>
<evidence type="ECO:0000313" key="7">
    <source>
        <dbReference type="EMBL" id="CAA2630655.1"/>
    </source>
</evidence>
<feature type="region of interest" description="Disordered" evidence="6">
    <location>
        <begin position="805"/>
        <end position="844"/>
    </location>
</feature>